<dbReference type="PANTHER" id="PTHR43156:SF2">
    <property type="entry name" value="STAGE II SPORULATION PROTEIN E"/>
    <property type="match status" value="1"/>
</dbReference>
<gene>
    <name evidence="3" type="ORF">DES52_10460</name>
</gene>
<dbReference type="InterPro" id="IPR052016">
    <property type="entry name" value="Bact_Sigma-Reg"/>
</dbReference>
<sequence>MSDPIPGAAVTSHEHFEVLKVPGTLDALDDLAAFVLRAADVANLDKKAAYRLRLAVDEIATNIVTHGYDEAGLNGDITISARLAPHALTVTLEDEAVPYDPLKTTMPDDLAAPLHERDIGGLGVYLTLRGVDEFRYEFVEGRNRNIFVMNCGPQSVTPEVSTRGPSVLLYEGKMSSAALSAALKGCGYAVFGATSPSEARPLLEAGEIEVLIVPDDIDPREAEDLIGGLSALPLGAKPFVLAYATRPDQLNAVRALLGLGAQDYLAGSIEPDLVRVRVEHARERKRLTEHQEDVTKKAALLLIERDVQIGRDIQLSFLPETLPQPSGWELTAFFRPAREVAGDFYDAFELINGRRLAFLIADVCDKGVGAALFMALFRTLVRSNAQQNVSLSWMGKNTSITENRDWLRGDPERRRQSLPSIGTGPLMHAIESTNNYITENHGLTGYFATMFMGLLDPQSGNLIYINAGHNPPVLIRANGERELLKPTGPAVGILPGANFTIQQANLLPGDTLFLHTDGVTDAKDITGRFFTEKRLYGLLQTPAPTARGSIERVRDELLTHIGAAAQFDDITMMCLRRDGDARPSSA</sequence>
<evidence type="ECO:0000259" key="2">
    <source>
        <dbReference type="SMART" id="SM00331"/>
    </source>
</evidence>
<organism evidence="3 4">
    <name type="scientific">Deinococcus yavapaiensis KR-236</name>
    <dbReference type="NCBI Taxonomy" id="694435"/>
    <lineage>
        <taxon>Bacteria</taxon>
        <taxon>Thermotogati</taxon>
        <taxon>Deinococcota</taxon>
        <taxon>Deinococci</taxon>
        <taxon>Deinococcales</taxon>
        <taxon>Deinococcaceae</taxon>
        <taxon>Deinococcus</taxon>
    </lineage>
</organism>
<dbReference type="RefSeq" id="WP_110885915.1">
    <property type="nucleotide sequence ID" value="NZ_QJSX01000004.1"/>
</dbReference>
<dbReference type="EMBL" id="QJSX01000004">
    <property type="protein sequence ID" value="PYE54790.1"/>
    <property type="molecule type" value="Genomic_DNA"/>
</dbReference>
<proteinExistence type="predicted"/>
<dbReference type="InterPro" id="IPR003594">
    <property type="entry name" value="HATPase_dom"/>
</dbReference>
<dbReference type="GO" id="GO:0016791">
    <property type="term" value="F:phosphatase activity"/>
    <property type="evidence" value="ECO:0007669"/>
    <property type="project" value="TreeGrafter"/>
</dbReference>
<dbReference type="Pfam" id="PF13581">
    <property type="entry name" value="HATPase_c_2"/>
    <property type="match status" value="1"/>
</dbReference>
<name>A0A318S9Q6_9DEIO</name>
<dbReference type="InterPro" id="IPR036457">
    <property type="entry name" value="PPM-type-like_dom_sf"/>
</dbReference>
<dbReference type="InterPro" id="IPR001932">
    <property type="entry name" value="PPM-type_phosphatase-like_dom"/>
</dbReference>
<evidence type="ECO:0000313" key="3">
    <source>
        <dbReference type="EMBL" id="PYE54790.1"/>
    </source>
</evidence>
<dbReference type="Proteomes" id="UP000248326">
    <property type="component" value="Unassembled WGS sequence"/>
</dbReference>
<dbReference type="AlphaFoldDB" id="A0A318S9Q6"/>
<keyword evidence="4" id="KW-1185">Reference proteome</keyword>
<dbReference type="Gene3D" id="3.30.565.10">
    <property type="entry name" value="Histidine kinase-like ATPase, C-terminal domain"/>
    <property type="match status" value="1"/>
</dbReference>
<protein>
    <submittedName>
        <fullName evidence="3">Serine phosphatase RsbU (Regulator of sigma subunit)</fullName>
    </submittedName>
</protein>
<dbReference type="SUPFAM" id="SSF81606">
    <property type="entry name" value="PP2C-like"/>
    <property type="match status" value="1"/>
</dbReference>
<comment type="caution">
    <text evidence="3">The sequence shown here is derived from an EMBL/GenBank/DDBJ whole genome shotgun (WGS) entry which is preliminary data.</text>
</comment>
<accession>A0A318S9Q6</accession>
<dbReference type="PANTHER" id="PTHR43156">
    <property type="entry name" value="STAGE II SPORULATION PROTEIN E-RELATED"/>
    <property type="match status" value="1"/>
</dbReference>
<evidence type="ECO:0000256" key="1">
    <source>
        <dbReference type="ARBA" id="ARBA00022801"/>
    </source>
</evidence>
<evidence type="ECO:0000313" key="4">
    <source>
        <dbReference type="Proteomes" id="UP000248326"/>
    </source>
</evidence>
<dbReference type="OrthoDB" id="9763484at2"/>
<dbReference type="InterPro" id="IPR011006">
    <property type="entry name" value="CheY-like_superfamily"/>
</dbReference>
<dbReference type="InterPro" id="IPR036890">
    <property type="entry name" value="HATPase_C_sf"/>
</dbReference>
<feature type="domain" description="PPM-type phosphatase" evidence="2">
    <location>
        <begin position="325"/>
        <end position="577"/>
    </location>
</feature>
<dbReference type="CDD" id="cd16936">
    <property type="entry name" value="HATPase_RsbW-like"/>
    <property type="match status" value="1"/>
</dbReference>
<dbReference type="Gene3D" id="3.60.40.10">
    <property type="entry name" value="PPM-type phosphatase domain"/>
    <property type="match status" value="1"/>
</dbReference>
<dbReference type="SMART" id="SM00331">
    <property type="entry name" value="PP2C_SIG"/>
    <property type="match status" value="1"/>
</dbReference>
<dbReference type="Pfam" id="PF07228">
    <property type="entry name" value="SpoIIE"/>
    <property type="match status" value="1"/>
</dbReference>
<keyword evidence="1" id="KW-0378">Hydrolase</keyword>
<dbReference type="SUPFAM" id="SSF52172">
    <property type="entry name" value="CheY-like"/>
    <property type="match status" value="1"/>
</dbReference>
<reference evidence="3 4" key="1">
    <citation type="submission" date="2018-06" db="EMBL/GenBank/DDBJ databases">
        <title>Genomic Encyclopedia of Type Strains, Phase IV (KMG-IV): sequencing the most valuable type-strain genomes for metagenomic binning, comparative biology and taxonomic classification.</title>
        <authorList>
            <person name="Goeker M."/>
        </authorList>
    </citation>
    <scope>NUCLEOTIDE SEQUENCE [LARGE SCALE GENOMIC DNA]</scope>
    <source>
        <strain evidence="3 4">DSM 18048</strain>
    </source>
</reference>